<reference evidence="3 4" key="1">
    <citation type="submission" date="2016-04" db="EMBL/GenBank/DDBJ databases">
        <title>A degradative enzymes factory behind the ericoid mycorrhizal symbiosis.</title>
        <authorList>
            <consortium name="DOE Joint Genome Institute"/>
            <person name="Martino E."/>
            <person name="Morin E."/>
            <person name="Grelet G."/>
            <person name="Kuo A."/>
            <person name="Kohler A."/>
            <person name="Daghino S."/>
            <person name="Barry K."/>
            <person name="Choi C."/>
            <person name="Cichocki N."/>
            <person name="Clum A."/>
            <person name="Copeland A."/>
            <person name="Hainaut M."/>
            <person name="Haridas S."/>
            <person name="Labutti K."/>
            <person name="Lindquist E."/>
            <person name="Lipzen A."/>
            <person name="Khouja H.-R."/>
            <person name="Murat C."/>
            <person name="Ohm R."/>
            <person name="Olson A."/>
            <person name="Spatafora J."/>
            <person name="Veneault-Fourrey C."/>
            <person name="Henrissat B."/>
            <person name="Grigoriev I."/>
            <person name="Martin F."/>
            <person name="Perotto S."/>
        </authorList>
    </citation>
    <scope>NUCLEOTIDE SEQUENCE [LARGE SCALE GENOMIC DNA]</scope>
    <source>
        <strain evidence="3 4">E</strain>
    </source>
</reference>
<evidence type="ECO:0000256" key="2">
    <source>
        <dbReference type="SAM" id="SignalP"/>
    </source>
</evidence>
<evidence type="ECO:0000313" key="3">
    <source>
        <dbReference type="EMBL" id="PMD62178.1"/>
    </source>
</evidence>
<dbReference type="InParanoid" id="A0A2J6TGU0"/>
<feature type="chain" id="PRO_5014344904" evidence="2">
    <location>
        <begin position="23"/>
        <end position="559"/>
    </location>
</feature>
<sequence length="559" mass="58155">MHINFFVGVLITLVCGVSFGLGQVPYDPTPFNIVGTINGMTLNAGGPLAGGSIIVDGQMITVPSNLLATLPSVSVAWGELFKNGVANLPGGISWEANVIGNRVNGQFIAGLVYISQRSTQTVQGFITSIDLLTGHFKINGDATGSGGIDCVINDPVGRYGRPYTANPLWAADTDNPSIHAQNGFPMCIPRDSSDLLCPSKNRPLNSAGAPLSIYTFKDPSTITSSDPDARLMAPLLVGDYVDLSGTLTGSGLLEVYSLNANLQFFTAPGKTPAYLWCEEAIYGLVTNQGGENGETRAVVWTSDPTTPIQWFAVDVDPCTGSVTERNLVLQQPTTVAPTGRAVYRLGTTNASPATRQVGFRLRTGTSLTSNNITAGQYFQPIFEYTFPELTAFGTPVFPNLFDVIPYLSQGSGPYIPGSFEVPPPASEVIVGQLSPWPGASAPATTSCAPRPTSTIAPPSTLTTTTSAPATTTSVVPKDTITIISASQSSTRGVITVTASASSNNPNALLSMAVAGSNPISATAMTKSGSTFSLSISVKSKGTSVTITSQFGGSTTVAIK</sequence>
<dbReference type="GeneID" id="36594661"/>
<feature type="region of interest" description="Disordered" evidence="1">
    <location>
        <begin position="440"/>
        <end position="470"/>
    </location>
</feature>
<evidence type="ECO:0000313" key="4">
    <source>
        <dbReference type="Proteomes" id="UP000235371"/>
    </source>
</evidence>
<protein>
    <submittedName>
        <fullName evidence="3">Uncharacterized protein</fullName>
    </submittedName>
</protein>
<dbReference type="RefSeq" id="XP_024739082.1">
    <property type="nucleotide sequence ID" value="XM_024886584.1"/>
</dbReference>
<gene>
    <name evidence="3" type="ORF">K444DRAFT_661423</name>
</gene>
<keyword evidence="2" id="KW-0732">Signal</keyword>
<name>A0A2J6TGU0_9HELO</name>
<evidence type="ECO:0000256" key="1">
    <source>
        <dbReference type="SAM" id="MobiDB-lite"/>
    </source>
</evidence>
<dbReference type="Proteomes" id="UP000235371">
    <property type="component" value="Unassembled WGS sequence"/>
</dbReference>
<feature type="compositionally biased region" description="Low complexity" evidence="1">
    <location>
        <begin position="451"/>
        <end position="470"/>
    </location>
</feature>
<accession>A0A2J6TGU0</accession>
<dbReference type="EMBL" id="KZ613783">
    <property type="protein sequence ID" value="PMD62178.1"/>
    <property type="molecule type" value="Genomic_DNA"/>
</dbReference>
<proteinExistence type="predicted"/>
<dbReference type="AlphaFoldDB" id="A0A2J6TGU0"/>
<organism evidence="3 4">
    <name type="scientific">Hyaloscypha bicolor E</name>
    <dbReference type="NCBI Taxonomy" id="1095630"/>
    <lineage>
        <taxon>Eukaryota</taxon>
        <taxon>Fungi</taxon>
        <taxon>Dikarya</taxon>
        <taxon>Ascomycota</taxon>
        <taxon>Pezizomycotina</taxon>
        <taxon>Leotiomycetes</taxon>
        <taxon>Helotiales</taxon>
        <taxon>Hyaloscyphaceae</taxon>
        <taxon>Hyaloscypha</taxon>
        <taxon>Hyaloscypha bicolor</taxon>
    </lineage>
</organism>
<feature type="signal peptide" evidence="2">
    <location>
        <begin position="1"/>
        <end position="22"/>
    </location>
</feature>
<keyword evidence="4" id="KW-1185">Reference proteome</keyword>
<dbReference type="OrthoDB" id="2129641at2759"/>